<evidence type="ECO:0000256" key="1">
    <source>
        <dbReference type="SAM" id="Phobius"/>
    </source>
</evidence>
<gene>
    <name evidence="3" type="ORF">SAMN02745206_01672</name>
</gene>
<dbReference type="STRING" id="1121391.SAMN02745206_01672"/>
<evidence type="ECO:0000313" key="3">
    <source>
        <dbReference type="EMBL" id="SHF28178.1"/>
    </source>
</evidence>
<dbReference type="Pfam" id="PF24315">
    <property type="entry name" value="DUF7489"/>
    <property type="match status" value="1"/>
</dbReference>
<feature type="domain" description="DUF7489" evidence="2">
    <location>
        <begin position="85"/>
        <end position="158"/>
    </location>
</feature>
<evidence type="ECO:0000313" key="4">
    <source>
        <dbReference type="Proteomes" id="UP000184076"/>
    </source>
</evidence>
<keyword evidence="1" id="KW-0812">Transmembrane</keyword>
<proteinExistence type="predicted"/>
<reference evidence="4" key="1">
    <citation type="submission" date="2016-11" db="EMBL/GenBank/DDBJ databases">
        <authorList>
            <person name="Varghese N."/>
            <person name="Submissions S."/>
        </authorList>
    </citation>
    <scope>NUCLEOTIDE SEQUENCE [LARGE SCALE GENOMIC DNA]</scope>
    <source>
        <strain evidence="4">DSM 9756</strain>
    </source>
</reference>
<keyword evidence="4" id="KW-1185">Reference proteome</keyword>
<dbReference type="EMBL" id="FQVB01000014">
    <property type="protein sequence ID" value="SHF28178.1"/>
    <property type="molecule type" value="Genomic_DNA"/>
</dbReference>
<sequence>MTQSTAHRHPNAASAPLTPQQTEEWLRTYRRHSRIYAWGFFAVILPVILGVIWWEMGEINEDVLYSFGFAAVVTFFLALRARKGSEKSWSGVVEDLFMKKVRRRRDGGLPDEVVLRPRARIRTDRGKTITLPMTEDLFDYFELGDRVFKIAGMEWPEKVSLDQQKRVCMACGGLYTPGAGSCPRCGAPEPDHATLVRLAAAS</sequence>
<dbReference type="Proteomes" id="UP000184076">
    <property type="component" value="Unassembled WGS sequence"/>
</dbReference>
<protein>
    <recommendedName>
        <fullName evidence="2">DUF7489 domain-containing protein</fullName>
    </recommendedName>
</protein>
<dbReference type="InterPro" id="IPR055912">
    <property type="entry name" value="DUF7489"/>
</dbReference>
<feature type="transmembrane region" description="Helical" evidence="1">
    <location>
        <begin position="62"/>
        <end position="79"/>
    </location>
</feature>
<name>A0A1M5AD22_9BACT</name>
<keyword evidence="1" id="KW-1133">Transmembrane helix</keyword>
<dbReference type="OrthoDB" id="5470905at2"/>
<evidence type="ECO:0000259" key="2">
    <source>
        <dbReference type="Pfam" id="PF24315"/>
    </source>
</evidence>
<keyword evidence="1" id="KW-0472">Membrane</keyword>
<organism evidence="3 4">
    <name type="scientific">Desulfacinum infernum DSM 9756</name>
    <dbReference type="NCBI Taxonomy" id="1121391"/>
    <lineage>
        <taxon>Bacteria</taxon>
        <taxon>Pseudomonadati</taxon>
        <taxon>Thermodesulfobacteriota</taxon>
        <taxon>Syntrophobacteria</taxon>
        <taxon>Syntrophobacterales</taxon>
        <taxon>Syntrophobacteraceae</taxon>
        <taxon>Desulfacinum</taxon>
    </lineage>
</organism>
<accession>A0A1M5AD22</accession>
<dbReference type="AlphaFoldDB" id="A0A1M5AD22"/>
<feature type="transmembrane region" description="Helical" evidence="1">
    <location>
        <begin position="35"/>
        <end position="56"/>
    </location>
</feature>
<dbReference type="RefSeq" id="WP_143156417.1">
    <property type="nucleotide sequence ID" value="NZ_FQVB01000014.1"/>
</dbReference>